<evidence type="ECO:0000256" key="10">
    <source>
        <dbReference type="ARBA" id="ARBA00023125"/>
    </source>
</evidence>
<dbReference type="InterPro" id="IPR001789">
    <property type="entry name" value="Sig_transdc_resp-reg_receiver"/>
</dbReference>
<evidence type="ECO:0000256" key="4">
    <source>
        <dbReference type="ARBA" id="ARBA00022679"/>
    </source>
</evidence>
<evidence type="ECO:0000256" key="11">
    <source>
        <dbReference type="ARBA" id="ARBA00023163"/>
    </source>
</evidence>
<dbReference type="HOGENOM" id="CLU_000445_28_1_10"/>
<dbReference type="EMBL" id="CP002345">
    <property type="protein sequence ID" value="ADQ79779.1"/>
    <property type="molecule type" value="Genomic_DNA"/>
</dbReference>
<dbReference type="Pfam" id="PF00512">
    <property type="entry name" value="HisKA"/>
    <property type="match status" value="1"/>
</dbReference>
<dbReference type="Gene3D" id="1.10.10.60">
    <property type="entry name" value="Homeodomain-like"/>
    <property type="match status" value="1"/>
</dbReference>
<dbReference type="PROSITE" id="PS50109">
    <property type="entry name" value="HIS_KIN"/>
    <property type="match status" value="1"/>
</dbReference>
<keyword evidence="13" id="KW-0812">Transmembrane</keyword>
<dbReference type="Pfam" id="PF02518">
    <property type="entry name" value="HATPase_c"/>
    <property type="match status" value="1"/>
</dbReference>
<dbReference type="SUPFAM" id="SSF52172">
    <property type="entry name" value="CheY-like"/>
    <property type="match status" value="1"/>
</dbReference>
<keyword evidence="9" id="KW-0805">Transcription regulation</keyword>
<evidence type="ECO:0000256" key="1">
    <source>
        <dbReference type="ARBA" id="ARBA00000085"/>
    </source>
</evidence>
<dbReference type="PRINTS" id="PR00344">
    <property type="entry name" value="BCTRLSENSOR"/>
</dbReference>
<dbReference type="SUPFAM" id="SSF50998">
    <property type="entry name" value="Quinoprotein alcohol dehydrogenase-like"/>
    <property type="match status" value="1"/>
</dbReference>
<dbReference type="Pfam" id="PF07494">
    <property type="entry name" value="Reg_prop"/>
    <property type="match status" value="1"/>
</dbReference>
<proteinExistence type="predicted"/>
<dbReference type="Gene3D" id="2.60.40.10">
    <property type="entry name" value="Immunoglobulins"/>
    <property type="match status" value="1"/>
</dbReference>
<dbReference type="FunFam" id="3.30.565.10:FF:000037">
    <property type="entry name" value="Hybrid sensor histidine kinase/response regulator"/>
    <property type="match status" value="1"/>
</dbReference>
<dbReference type="InterPro" id="IPR015943">
    <property type="entry name" value="WD40/YVTN_repeat-like_dom_sf"/>
</dbReference>
<dbReference type="Proteomes" id="UP000008718">
    <property type="component" value="Chromosome"/>
</dbReference>
<evidence type="ECO:0000256" key="7">
    <source>
        <dbReference type="ARBA" id="ARBA00022840"/>
    </source>
</evidence>
<dbReference type="eggNOG" id="COG0745">
    <property type="taxonomic scope" value="Bacteria"/>
</dbReference>
<evidence type="ECO:0000259" key="16">
    <source>
        <dbReference type="PROSITE" id="PS50110"/>
    </source>
</evidence>
<dbReference type="Gene3D" id="3.40.50.2300">
    <property type="match status" value="1"/>
</dbReference>
<comment type="catalytic activity">
    <reaction evidence="1">
        <text>ATP + protein L-histidine = ADP + protein N-phospho-L-histidine.</text>
        <dbReference type="EC" id="2.7.13.3"/>
    </reaction>
</comment>
<dbReference type="Pfam" id="PF00072">
    <property type="entry name" value="Response_reg"/>
    <property type="match status" value="1"/>
</dbReference>
<evidence type="ECO:0000256" key="3">
    <source>
        <dbReference type="ARBA" id="ARBA00022553"/>
    </source>
</evidence>
<evidence type="ECO:0000256" key="9">
    <source>
        <dbReference type="ARBA" id="ARBA00023015"/>
    </source>
</evidence>
<dbReference type="SUPFAM" id="SSF46689">
    <property type="entry name" value="Homeodomain-like"/>
    <property type="match status" value="1"/>
</dbReference>
<dbReference type="SUPFAM" id="SSF47384">
    <property type="entry name" value="Homodimeric domain of signal transducing histidine kinase"/>
    <property type="match status" value="1"/>
</dbReference>
<dbReference type="SUPFAM" id="SSF63829">
    <property type="entry name" value="Calcium-dependent phosphotriesterase"/>
    <property type="match status" value="2"/>
</dbReference>
<evidence type="ECO:0000259" key="14">
    <source>
        <dbReference type="PROSITE" id="PS01124"/>
    </source>
</evidence>
<evidence type="ECO:0000256" key="5">
    <source>
        <dbReference type="ARBA" id="ARBA00022741"/>
    </source>
</evidence>
<reference evidence="17 18" key="2">
    <citation type="journal article" date="2011" name="Stand. Genomic Sci.">
        <title>Complete genome sequence of Paludibacter propionicigenes type strain (WB4).</title>
        <authorList>
            <person name="Gronow S."/>
            <person name="Munk C."/>
            <person name="Lapidus A."/>
            <person name="Nolan M."/>
            <person name="Lucas S."/>
            <person name="Hammon N."/>
            <person name="Deshpande S."/>
            <person name="Cheng J.F."/>
            <person name="Tapia R."/>
            <person name="Han C."/>
            <person name="Goodwin L."/>
            <person name="Pitluck S."/>
            <person name="Liolios K."/>
            <person name="Ivanova N."/>
            <person name="Mavromatis K."/>
            <person name="Mikhailova N."/>
            <person name="Pati A."/>
            <person name="Chen A."/>
            <person name="Palaniappan K."/>
            <person name="Land M."/>
            <person name="Hauser L."/>
            <person name="Chang Y.J."/>
            <person name="Jeffries C.D."/>
            <person name="Brambilla E."/>
            <person name="Rohde M."/>
            <person name="Goker M."/>
            <person name="Detter J.C."/>
            <person name="Woyke T."/>
            <person name="Bristow J."/>
            <person name="Eisen J.A."/>
            <person name="Markowitz V."/>
            <person name="Hugenholtz P."/>
            <person name="Kyrpides N.C."/>
            <person name="Klenk H.P."/>
        </authorList>
    </citation>
    <scope>NUCLEOTIDE SEQUENCE [LARGE SCALE GENOMIC DNA]</scope>
    <source>
        <strain evidence="18">DSM 17365 / JCM 13257 / WB4</strain>
    </source>
</reference>
<keyword evidence="8" id="KW-0902">Two-component regulatory system</keyword>
<dbReference type="GO" id="GO:0003700">
    <property type="term" value="F:DNA-binding transcription factor activity"/>
    <property type="evidence" value="ECO:0007669"/>
    <property type="project" value="InterPro"/>
</dbReference>
<dbReference type="CDD" id="cd17574">
    <property type="entry name" value="REC_OmpR"/>
    <property type="match status" value="1"/>
</dbReference>
<dbReference type="SUPFAM" id="SSF55874">
    <property type="entry name" value="ATPase domain of HSP90 chaperone/DNA topoisomerase II/histidine kinase"/>
    <property type="match status" value="1"/>
</dbReference>
<dbReference type="InterPro" id="IPR003661">
    <property type="entry name" value="HisK_dim/P_dom"/>
</dbReference>
<evidence type="ECO:0000256" key="2">
    <source>
        <dbReference type="ARBA" id="ARBA00012438"/>
    </source>
</evidence>
<dbReference type="InterPro" id="IPR003594">
    <property type="entry name" value="HATPase_dom"/>
</dbReference>
<dbReference type="GO" id="GO:0005524">
    <property type="term" value="F:ATP binding"/>
    <property type="evidence" value="ECO:0007669"/>
    <property type="project" value="UniProtKB-KW"/>
</dbReference>
<dbReference type="Gene3D" id="2.130.10.10">
    <property type="entry name" value="YVTN repeat-like/Quinoprotein amine dehydrogenase"/>
    <property type="match status" value="3"/>
</dbReference>
<dbReference type="SMART" id="SM00387">
    <property type="entry name" value="HATPase_c"/>
    <property type="match status" value="1"/>
</dbReference>
<protein>
    <recommendedName>
        <fullName evidence="2">histidine kinase</fullName>
        <ecNumber evidence="2">2.7.13.3</ecNumber>
    </recommendedName>
</protein>
<keyword evidence="7" id="KW-0067">ATP-binding</keyword>
<keyword evidence="11" id="KW-0804">Transcription</keyword>
<feature type="domain" description="Response regulatory" evidence="16">
    <location>
        <begin position="1052"/>
        <end position="1167"/>
    </location>
</feature>
<dbReference type="Gene3D" id="1.10.287.130">
    <property type="match status" value="1"/>
</dbReference>
<evidence type="ECO:0000313" key="17">
    <source>
        <dbReference type="EMBL" id="ADQ79779.1"/>
    </source>
</evidence>
<evidence type="ECO:0000313" key="18">
    <source>
        <dbReference type="Proteomes" id="UP000008718"/>
    </source>
</evidence>
<dbReference type="PROSITE" id="PS50110">
    <property type="entry name" value="RESPONSE_REGULATORY"/>
    <property type="match status" value="1"/>
</dbReference>
<organism evidence="17 18">
    <name type="scientific">Paludibacter propionicigenes (strain DSM 17365 / JCM 13257 / WB4)</name>
    <dbReference type="NCBI Taxonomy" id="694427"/>
    <lineage>
        <taxon>Bacteria</taxon>
        <taxon>Pseudomonadati</taxon>
        <taxon>Bacteroidota</taxon>
        <taxon>Bacteroidia</taxon>
        <taxon>Bacteroidales</taxon>
        <taxon>Paludibacteraceae</taxon>
        <taxon>Paludibacter</taxon>
    </lineage>
</organism>
<evidence type="ECO:0000256" key="8">
    <source>
        <dbReference type="ARBA" id="ARBA00023012"/>
    </source>
</evidence>
<dbReference type="InterPro" id="IPR005467">
    <property type="entry name" value="His_kinase_dom"/>
</dbReference>
<dbReference type="InterPro" id="IPR011047">
    <property type="entry name" value="Quinoprotein_ADH-like_sf"/>
</dbReference>
<dbReference type="SMART" id="SM00448">
    <property type="entry name" value="REC"/>
    <property type="match status" value="1"/>
</dbReference>
<dbReference type="InterPro" id="IPR009057">
    <property type="entry name" value="Homeodomain-like_sf"/>
</dbReference>
<feature type="modified residue" description="4-aspartylphosphate" evidence="12">
    <location>
        <position position="1100"/>
    </location>
</feature>
<feature type="domain" description="HTH araC/xylS-type" evidence="14">
    <location>
        <begin position="1199"/>
        <end position="1297"/>
    </location>
</feature>
<dbReference type="CDD" id="cd00082">
    <property type="entry name" value="HisKA"/>
    <property type="match status" value="1"/>
</dbReference>
<dbReference type="Gene3D" id="3.30.565.10">
    <property type="entry name" value="Histidine kinase-like ATPase, C-terminal domain"/>
    <property type="match status" value="1"/>
</dbReference>
<dbReference type="PROSITE" id="PS00041">
    <property type="entry name" value="HTH_ARAC_FAMILY_1"/>
    <property type="match status" value="1"/>
</dbReference>
<dbReference type="FunFam" id="3.40.50.2300:FF:000138">
    <property type="entry name" value="Two-component system sensor histidine kinase/response regulator"/>
    <property type="match status" value="1"/>
</dbReference>
<evidence type="ECO:0000256" key="6">
    <source>
        <dbReference type="ARBA" id="ARBA00022777"/>
    </source>
</evidence>
<keyword evidence="13" id="KW-0472">Membrane</keyword>
<dbReference type="InterPro" id="IPR011110">
    <property type="entry name" value="Reg_prop"/>
</dbReference>
<keyword evidence="4" id="KW-0808">Transferase</keyword>
<keyword evidence="10" id="KW-0238">DNA-binding</keyword>
<dbReference type="SMART" id="SM00342">
    <property type="entry name" value="HTH_ARAC"/>
    <property type="match status" value="1"/>
</dbReference>
<feature type="domain" description="Histidine kinase" evidence="15">
    <location>
        <begin position="816"/>
        <end position="1033"/>
    </location>
</feature>
<dbReference type="InterPro" id="IPR004358">
    <property type="entry name" value="Sig_transdc_His_kin-like_C"/>
</dbReference>
<name>E4T4Y5_PALPW</name>
<dbReference type="Pfam" id="PF12833">
    <property type="entry name" value="HTH_18"/>
    <property type="match status" value="1"/>
</dbReference>
<keyword evidence="13" id="KW-1133">Transmembrane helix</keyword>
<evidence type="ECO:0000259" key="15">
    <source>
        <dbReference type="PROSITE" id="PS50109"/>
    </source>
</evidence>
<dbReference type="InterPro" id="IPR036097">
    <property type="entry name" value="HisK_dim/P_sf"/>
</dbReference>
<evidence type="ECO:0000256" key="12">
    <source>
        <dbReference type="PROSITE-ProRule" id="PRU00169"/>
    </source>
</evidence>
<keyword evidence="6 17" id="KW-0418">Kinase</keyword>
<dbReference type="InterPro" id="IPR018062">
    <property type="entry name" value="HTH_AraC-typ_CS"/>
</dbReference>
<keyword evidence="3 12" id="KW-0597">Phosphoprotein</keyword>
<dbReference type="InterPro" id="IPR036890">
    <property type="entry name" value="HATPase_C_sf"/>
</dbReference>
<dbReference type="eggNOG" id="COG3292">
    <property type="taxonomic scope" value="Bacteria"/>
</dbReference>
<gene>
    <name evidence="17" type="ordered locus">Palpr_1638</name>
</gene>
<dbReference type="PANTHER" id="PTHR43547">
    <property type="entry name" value="TWO-COMPONENT HISTIDINE KINASE"/>
    <property type="match status" value="1"/>
</dbReference>
<dbReference type="eggNOG" id="COG5002">
    <property type="taxonomic scope" value="Bacteria"/>
</dbReference>
<dbReference type="EC" id="2.7.13.3" evidence="2"/>
<evidence type="ECO:0000256" key="13">
    <source>
        <dbReference type="SAM" id="Phobius"/>
    </source>
</evidence>
<dbReference type="STRING" id="694427.Palpr_1638"/>
<dbReference type="GO" id="GO:0000155">
    <property type="term" value="F:phosphorelay sensor kinase activity"/>
    <property type="evidence" value="ECO:0007669"/>
    <property type="project" value="InterPro"/>
</dbReference>
<dbReference type="PANTHER" id="PTHR43547:SF2">
    <property type="entry name" value="HYBRID SIGNAL TRANSDUCTION HISTIDINE KINASE C"/>
    <property type="match status" value="1"/>
</dbReference>
<dbReference type="GO" id="GO:0043565">
    <property type="term" value="F:sequence-specific DNA binding"/>
    <property type="evidence" value="ECO:0007669"/>
    <property type="project" value="InterPro"/>
</dbReference>
<feature type="transmembrane region" description="Helical" evidence="13">
    <location>
        <begin position="769"/>
        <end position="791"/>
    </location>
</feature>
<dbReference type="FunFam" id="1.10.287.130:FF:000045">
    <property type="entry name" value="Two-component system sensor histidine kinase/response regulator"/>
    <property type="match status" value="1"/>
</dbReference>
<keyword evidence="18" id="KW-1185">Reference proteome</keyword>
<dbReference type="InterPro" id="IPR011123">
    <property type="entry name" value="Y_Y_Y"/>
</dbReference>
<dbReference type="SMART" id="SM00388">
    <property type="entry name" value="HisKA"/>
    <property type="match status" value="1"/>
</dbReference>
<reference key="1">
    <citation type="submission" date="2010-11" db="EMBL/GenBank/DDBJ databases">
        <title>The complete genome of Paludibacter propionicigenes DSM 17365.</title>
        <authorList>
            <consortium name="US DOE Joint Genome Institute (JGI-PGF)"/>
            <person name="Lucas S."/>
            <person name="Copeland A."/>
            <person name="Lapidus A."/>
            <person name="Bruce D."/>
            <person name="Goodwin L."/>
            <person name="Pitluck S."/>
            <person name="Kyrpides N."/>
            <person name="Mavromatis K."/>
            <person name="Ivanova N."/>
            <person name="Munk A.C."/>
            <person name="Brettin T."/>
            <person name="Detter J.C."/>
            <person name="Han C."/>
            <person name="Tapia R."/>
            <person name="Land M."/>
            <person name="Hauser L."/>
            <person name="Markowitz V."/>
            <person name="Cheng J.-F."/>
            <person name="Hugenholtz P."/>
            <person name="Woyke T."/>
            <person name="Wu D."/>
            <person name="Gronow S."/>
            <person name="Wellnitz S."/>
            <person name="Brambilla E."/>
            <person name="Klenk H.-P."/>
            <person name="Eisen J.A."/>
        </authorList>
    </citation>
    <scope>NUCLEOTIDE SEQUENCE</scope>
    <source>
        <strain>WB4</strain>
    </source>
</reference>
<dbReference type="InterPro" id="IPR018060">
    <property type="entry name" value="HTH_AraC"/>
</dbReference>
<dbReference type="Pfam" id="PF07495">
    <property type="entry name" value="Y_Y_Y"/>
    <property type="match status" value="1"/>
</dbReference>
<accession>E4T4Y5</accession>
<dbReference type="InterPro" id="IPR013783">
    <property type="entry name" value="Ig-like_fold"/>
</dbReference>
<keyword evidence="5" id="KW-0547">Nucleotide-binding</keyword>
<sequence>MLCIHCAAQEHYVFSPINSSNGLSDNRVRSICQLPDDRMIIVTEGLINIYDGANFRYIHYDDRKAYLLKDYSGWHRVYIDNDQRLWVKNQHRLLIFDIRKELFIPNTDSVFVSQGIKSQVSNFFMDTEHNFWYTTANDELIYRNNNTSHTFLSHVSRINGNSDRLYDLVVYKKQLFLFYKSGRMACFDMVTRKKLYVEDPFNGNNIYSSNLAVIPYKNYFYQVRNGSGIGSLLRFNVKNRRWENILKTDYWLNTLTLDNKGNCWISSLIGLWSIDKNLQNKRLISPLHLVDGRVFETEISTQYIDNKGGIWVGSVDRGVLYYHPDRFKFQNFGRSLFKLQEIKKISVRCFAEKDNYILVGTQNGLFRKEKGSASLELYKSIPTNSVCEMLLKDSKQRIWLCTQNNGLFCIENNVIKRFNTPKYCLSIYESFDNKLYLCTNDGVGLLDPSTGDFKKASYTSKNLPDYSYQLTYLKKDMLLGYSDNGLFLYNTRKNNITIPDKKNPLQQHNCHHYHCLFTDSRGLVWLGTMDGLNVYNPTNNSTKSFSEKDGLINNSIRSIVEDDLGMIWVSTSNGISRIAVSEKNESYQYSFYNYNKFDGVIETEFLPRSVLKTSYNSLIWGGLDGFNEINLAKINSYEQPLSVPLFTKLLLSGKEIRQNDYSDGNIILKQSISSTSEIHLKHFQNFIGLEFSALNYVNPTQTYYRYQLEGADDAWNEIKAVNGVGSANYTNLSPGTYTLKVYASNDRHNWGKKYAEIKIVISPPFWKTIWAYIFYLLIIIYVLYSSVSYYIRRNRHKMETLQKEELDQLKYSFFTNISHELRTPLTLILTPLDSILKKVDDESLKKQLNGIYRNANELLKLVNQLLDFRKLEMKGETLELSYCSINDFIEVTAFSFQEMAANNGIELVSECEDDNIYAYVDKDKMQKIINNLLSNAIKFTPSGGRILLKAMKDTDEQMFVIQVSDTGIGIPEVDVSQIFDRFYQVKKQKSINTGSGIGLHLVKEYVELHNGTIEVESRLNEGSLFTVSIPIDLQSADEIQSETESIDEQKIKVLVVEDNAEFRMFIMGELMEKYHVIEAANGKDGLEKALKHQPDLIITDVMMPEMSGTELCRLLKKNIQTSHIPVILLTAKTSDKAQIEGFEAGADAYISKPFNMDILLLRIHHLIEQQNQRKEQFKNAITINPGVLASTSVDKELIKNALGHIEKNLGNVSYSVEQLSKDLFMDRTGLYRKLSVITGQTPSEFIRSVRLKKAALLLKNGLQVSEVASRVGFGTTSYFTKCFQEEFGVKPSQYKNIN</sequence>
<dbReference type="KEGG" id="ppn:Palpr_1638"/>
<dbReference type="PROSITE" id="PS01124">
    <property type="entry name" value="HTH_ARAC_FAMILY_2"/>
    <property type="match status" value="1"/>
</dbReference>
<dbReference type="InterPro" id="IPR011006">
    <property type="entry name" value="CheY-like_superfamily"/>
</dbReference>